<gene>
    <name evidence="2" type="ORF">C8D86_11643</name>
</gene>
<dbReference type="Proteomes" id="UP000254720">
    <property type="component" value="Unassembled WGS sequence"/>
</dbReference>
<accession>A0A370GG50</accession>
<protein>
    <submittedName>
        <fullName evidence="2">Uncharacterized protein</fullName>
    </submittedName>
</protein>
<evidence type="ECO:0000313" key="3">
    <source>
        <dbReference type="Proteomes" id="UP000254720"/>
    </source>
</evidence>
<reference evidence="2 3" key="1">
    <citation type="submission" date="2018-07" db="EMBL/GenBank/DDBJ databases">
        <title>Genomic Encyclopedia of Type Strains, Phase IV (KMG-IV): sequencing the most valuable type-strain genomes for metagenomic binning, comparative biology and taxonomic classification.</title>
        <authorList>
            <person name="Goeker M."/>
        </authorList>
    </citation>
    <scope>NUCLEOTIDE SEQUENCE [LARGE SCALE GENOMIC DNA]</scope>
    <source>
        <strain evidence="2 3">DSM 16500</strain>
    </source>
</reference>
<sequence length="396" mass="44837">MLLALSSDDPVSMNVCDGLAVYYKEKDYRRFTDDCFQNLSDPTPERITCVGHAGTNSYGDRLLSPDEFVQELIKKGLPASVKTIDLIGCEIGFITGGTSYARETAILLAQNGYDIQVNAFTKTGPETLNISHMYVCIFGDTGKIWVTGYKDTEENQIKDQLLNSEIQKIKEQINAKKFELEMYFISSTEVAGAGPDVVDQLKKNIAELNNQLDKYQQELYQLQTETMIYESLCDLRLELDHYTGYQFNGHQILLEEQSEMAGISPEDKSEQLKIQAEAILNKTPLDQAKDMALEVLADTIKKLGDEKPPKSSSFLQYLPVRIKNPADILEYKINELAKLKLLIENDHSDQWIAHIDRARENKKLTHGLSSIKINDTLEIMREQFNIGINLLSLHKP</sequence>
<name>A0A370GG50_9COXI</name>
<comment type="caution">
    <text evidence="2">The sequence shown here is derived from an EMBL/GenBank/DDBJ whole genome shotgun (WGS) entry which is preliminary data.</text>
</comment>
<evidence type="ECO:0000313" key="2">
    <source>
        <dbReference type="EMBL" id="RDI42089.1"/>
    </source>
</evidence>
<keyword evidence="1" id="KW-0175">Coiled coil</keyword>
<dbReference type="OrthoDB" id="5657139at2"/>
<proteinExistence type="predicted"/>
<keyword evidence="3" id="KW-1185">Reference proteome</keyword>
<dbReference type="EMBL" id="QQAX01000016">
    <property type="protein sequence ID" value="RDI42089.1"/>
    <property type="molecule type" value="Genomic_DNA"/>
</dbReference>
<dbReference type="RefSeq" id="WP_114834767.1">
    <property type="nucleotide sequence ID" value="NZ_LR699115.1"/>
</dbReference>
<evidence type="ECO:0000256" key="1">
    <source>
        <dbReference type="SAM" id="Coils"/>
    </source>
</evidence>
<feature type="coiled-coil region" evidence="1">
    <location>
        <begin position="198"/>
        <end position="225"/>
    </location>
</feature>
<organism evidence="2 3">
    <name type="scientific">Aquicella lusitana</name>
    <dbReference type="NCBI Taxonomy" id="254246"/>
    <lineage>
        <taxon>Bacteria</taxon>
        <taxon>Pseudomonadati</taxon>
        <taxon>Pseudomonadota</taxon>
        <taxon>Gammaproteobacteria</taxon>
        <taxon>Legionellales</taxon>
        <taxon>Coxiellaceae</taxon>
        <taxon>Aquicella</taxon>
    </lineage>
</organism>
<dbReference type="AlphaFoldDB" id="A0A370GG50"/>